<sequence length="75" mass="9205">MIIKLDKYFVEEINKNGFECDYNKLSQIYKDSRNNPEVIKKQKKKLLGKGAFEWNKESLEWEEISKEEYEKKRKR</sequence>
<keyword evidence="2" id="KW-1185">Reference proteome</keyword>
<organism evidence="1 2">
    <name type="scientific">Acetobacterium bakii</name>
    <dbReference type="NCBI Taxonomy" id="52689"/>
    <lineage>
        <taxon>Bacteria</taxon>
        <taxon>Bacillati</taxon>
        <taxon>Bacillota</taxon>
        <taxon>Clostridia</taxon>
        <taxon>Eubacteriales</taxon>
        <taxon>Eubacteriaceae</taxon>
        <taxon>Acetobacterium</taxon>
    </lineage>
</organism>
<evidence type="ECO:0000313" key="2">
    <source>
        <dbReference type="Proteomes" id="UP000036873"/>
    </source>
</evidence>
<protein>
    <submittedName>
        <fullName evidence="1">Uncharacterized protein</fullName>
    </submittedName>
</protein>
<dbReference type="EMBL" id="LGYO01000013">
    <property type="protein sequence ID" value="KNZ42442.1"/>
    <property type="molecule type" value="Genomic_DNA"/>
</dbReference>
<name>A0A0L6U280_9FIRM</name>
<accession>A0A0L6U280</accession>
<dbReference type="Proteomes" id="UP000036873">
    <property type="component" value="Unassembled WGS sequence"/>
</dbReference>
<evidence type="ECO:0000313" key="1">
    <source>
        <dbReference type="EMBL" id="KNZ42442.1"/>
    </source>
</evidence>
<dbReference type="AlphaFoldDB" id="A0A0L6U280"/>
<dbReference type="OrthoDB" id="9871306at2"/>
<reference evidence="2" key="1">
    <citation type="submission" date="2015-07" db="EMBL/GenBank/DDBJ databases">
        <title>Draft genome sequence of Acetobacterium bakii DSM 8293, a potential psychrophilic chemical producer through syngas fermentation.</title>
        <authorList>
            <person name="Song Y."/>
            <person name="Hwang S."/>
            <person name="Cho B.-K."/>
        </authorList>
    </citation>
    <scope>NUCLEOTIDE SEQUENCE [LARGE SCALE GENOMIC DNA]</scope>
    <source>
        <strain evidence="2">DSM 8239</strain>
    </source>
</reference>
<gene>
    <name evidence="1" type="ORF">AKG39_06680</name>
</gene>
<dbReference type="RefSeq" id="WP_050739605.1">
    <property type="nucleotide sequence ID" value="NZ_LGYO01000013.1"/>
</dbReference>
<proteinExistence type="predicted"/>
<comment type="caution">
    <text evidence="1">The sequence shown here is derived from an EMBL/GenBank/DDBJ whole genome shotgun (WGS) entry which is preliminary data.</text>
</comment>